<evidence type="ECO:0000313" key="2">
    <source>
        <dbReference type="Proteomes" id="UP000297385"/>
    </source>
</evidence>
<name>A0A4Y8MSX0_9BURK</name>
<dbReference type="RefSeq" id="WP_134462713.1">
    <property type="nucleotide sequence ID" value="NZ_JBHMFL010000025.1"/>
</dbReference>
<dbReference type="Proteomes" id="UP000297385">
    <property type="component" value="Unassembled WGS sequence"/>
</dbReference>
<dbReference type="AlphaFoldDB" id="A0A4Y8MSX0"/>
<accession>A0A4Y8MSX0</accession>
<dbReference type="EMBL" id="SNVI01000002">
    <property type="protein sequence ID" value="TFE40519.1"/>
    <property type="molecule type" value="Genomic_DNA"/>
</dbReference>
<organism evidence="1 2">
    <name type="scientific">Paraburkholderia dipogonis</name>
    <dbReference type="NCBI Taxonomy" id="1211383"/>
    <lineage>
        <taxon>Bacteria</taxon>
        <taxon>Pseudomonadati</taxon>
        <taxon>Pseudomonadota</taxon>
        <taxon>Betaproteobacteria</taxon>
        <taxon>Burkholderiales</taxon>
        <taxon>Burkholderiaceae</taxon>
        <taxon>Paraburkholderia</taxon>
    </lineage>
</organism>
<evidence type="ECO:0000313" key="1">
    <source>
        <dbReference type="EMBL" id="TFE40519.1"/>
    </source>
</evidence>
<reference evidence="1 2" key="1">
    <citation type="submission" date="2019-03" db="EMBL/GenBank/DDBJ databases">
        <title>Complete Genome Sequence of Paraburkholderia dipogonis ICMP 19430T, a Nitrogen-fixing Symbiont of the South African Invasive Legume Dipogon lignosus in New Zealand.</title>
        <authorList>
            <person name="De Meyer S.E."/>
        </authorList>
    </citation>
    <scope>NUCLEOTIDE SEQUENCE [LARGE SCALE GENOMIC DNA]</scope>
    <source>
        <strain evidence="1 2">ICMP 19430</strain>
    </source>
</reference>
<gene>
    <name evidence="1" type="ORF">E2553_27690</name>
</gene>
<dbReference type="GeneID" id="97306739"/>
<comment type="caution">
    <text evidence="1">The sequence shown here is derived from an EMBL/GenBank/DDBJ whole genome shotgun (WGS) entry which is preliminary data.</text>
</comment>
<protein>
    <submittedName>
        <fullName evidence="1">Uncharacterized protein</fullName>
    </submittedName>
</protein>
<sequence>MNNNLLLLSAVHGYSIVLSLTLFDAHNDARREIAQPQGHALCKRLLPHYPTHELERVVACSQN</sequence>
<proteinExistence type="predicted"/>